<proteinExistence type="predicted"/>
<keyword evidence="2" id="KW-1185">Reference proteome</keyword>
<gene>
    <name evidence="1" type="ORF">TrVE_jg13866</name>
</gene>
<protein>
    <submittedName>
        <fullName evidence="1">Uncharacterized protein</fullName>
    </submittedName>
</protein>
<dbReference type="EMBL" id="BRXX01000171">
    <property type="protein sequence ID" value="GMH95611.1"/>
    <property type="molecule type" value="Genomic_DNA"/>
</dbReference>
<sequence>MDAFASASLTPPPPSKMSEDAAMCRYGQASKQRGEACDRAGIKKKGIEDGKVDRGNFEKCKENWEMKGGKWESQWICG</sequence>
<evidence type="ECO:0000313" key="1">
    <source>
        <dbReference type="EMBL" id="GMH95611.1"/>
    </source>
</evidence>
<dbReference type="Proteomes" id="UP001165160">
    <property type="component" value="Unassembled WGS sequence"/>
</dbReference>
<organism evidence="1 2">
    <name type="scientific">Triparma verrucosa</name>
    <dbReference type="NCBI Taxonomy" id="1606542"/>
    <lineage>
        <taxon>Eukaryota</taxon>
        <taxon>Sar</taxon>
        <taxon>Stramenopiles</taxon>
        <taxon>Ochrophyta</taxon>
        <taxon>Bolidophyceae</taxon>
        <taxon>Parmales</taxon>
        <taxon>Triparmaceae</taxon>
        <taxon>Triparma</taxon>
    </lineage>
</organism>
<reference evidence="2" key="1">
    <citation type="journal article" date="2023" name="Commun. Biol.">
        <title>Genome analysis of Parmales, the sister group of diatoms, reveals the evolutionary specialization of diatoms from phago-mixotrophs to photoautotrophs.</title>
        <authorList>
            <person name="Ban H."/>
            <person name="Sato S."/>
            <person name="Yoshikawa S."/>
            <person name="Yamada K."/>
            <person name="Nakamura Y."/>
            <person name="Ichinomiya M."/>
            <person name="Sato N."/>
            <person name="Blanc-Mathieu R."/>
            <person name="Endo H."/>
            <person name="Kuwata A."/>
            <person name="Ogata H."/>
        </authorList>
    </citation>
    <scope>NUCLEOTIDE SEQUENCE [LARGE SCALE GENOMIC DNA]</scope>
    <source>
        <strain evidence="2">NIES 3699</strain>
    </source>
</reference>
<name>A0A9W7BWB4_9STRA</name>
<comment type="caution">
    <text evidence="1">The sequence shown here is derived from an EMBL/GenBank/DDBJ whole genome shotgun (WGS) entry which is preliminary data.</text>
</comment>
<dbReference type="AlphaFoldDB" id="A0A9W7BWB4"/>
<evidence type="ECO:0000313" key="2">
    <source>
        <dbReference type="Proteomes" id="UP001165160"/>
    </source>
</evidence>
<accession>A0A9W7BWB4</accession>